<dbReference type="InterPro" id="IPR013736">
    <property type="entry name" value="Xaa-Pro_dipept_C"/>
</dbReference>
<proteinExistence type="inferred from homology"/>
<name>A0ABW2C2F5_9PSEU</name>
<evidence type="ECO:0000256" key="2">
    <source>
        <dbReference type="ARBA" id="ARBA00010819"/>
    </source>
</evidence>
<comment type="catalytic activity">
    <reaction evidence="1">
        <text>Hydrolyzes Xaa-Pro-|- bonds to release unblocked, N-terminal dipeptides from substrates including Ala-Pro-|-p-nitroanilide and (sequentially) Tyr-Pro-|-Phe-Pro-|-Gly-Pro-|-Ile.</text>
        <dbReference type="EC" id="3.4.14.11"/>
    </reaction>
</comment>
<keyword evidence="6" id="KW-0378">Hydrolase</keyword>
<dbReference type="InterPro" id="IPR005674">
    <property type="entry name" value="CocE/Ser_esterase"/>
</dbReference>
<dbReference type="InterPro" id="IPR006311">
    <property type="entry name" value="TAT_signal"/>
</dbReference>
<dbReference type="Gene3D" id="3.40.50.1820">
    <property type="entry name" value="alpha/beta hydrolase"/>
    <property type="match status" value="2"/>
</dbReference>
<dbReference type="PRINTS" id="PR00923">
    <property type="entry name" value="LACTOPTASE"/>
</dbReference>
<dbReference type="Gene3D" id="2.60.120.260">
    <property type="entry name" value="Galactose-binding domain-like"/>
    <property type="match status" value="1"/>
</dbReference>
<feature type="region of interest" description="Disordered" evidence="9">
    <location>
        <begin position="443"/>
        <end position="465"/>
    </location>
</feature>
<dbReference type="SUPFAM" id="SSF49785">
    <property type="entry name" value="Galactose-binding domain-like"/>
    <property type="match status" value="1"/>
</dbReference>
<dbReference type="InterPro" id="IPR008979">
    <property type="entry name" value="Galactose-bd-like_sf"/>
</dbReference>
<comment type="similarity">
    <text evidence="2">Belongs to the peptidase S15 family.</text>
</comment>
<evidence type="ECO:0000313" key="13">
    <source>
        <dbReference type="Proteomes" id="UP001596337"/>
    </source>
</evidence>
<keyword evidence="4" id="KW-0031">Aminopeptidase</keyword>
<sequence>MRQCRRAFIALVAAATTAVTIAPAASADRESPDDTPTPPSWLEIENGVSQPRFSRDDAIEETVFVETRVDSDGDGKRDRVRLKLSRPGETESDGIKVPVIFEHSPYRYDVNGAPNHDVDVDELPQESIRPGHRRVAGTKTMSARAGQPKATPDLPGWLDDYWVPRGYAVVLGESIGTGFSDGCPTVGDRQETQGTKAIIDWLNGRAKAWTADGEPVEADWTTGDVGMMGVSYNGTLPNMVATTGVDGLRTIVPIAAISNWYDYYRANGLVRAPHSAESGVGENAYQGEDTDVLAIFTQGEKRAEKCAHVIEELRREQDRETGDYSAFWRHRNYQPRAHRVDASVFLVHGLEDYNVMTNAFAPWWQRLAASGVPRKIWLHSGGHRWPPDFDTFLHTLHRWMDHWLFGVDNGIMDEPTATVHRPDDTYERYDSWPAPGTRQARLHLGASSATEPGSLGTRRDVDAPRQSFVDRGRELDTDTELLPDPDTAHPNRLAYVSPPLADDVHLSGTPRVSLRASVDNRYAANLTAVLVDYGPAGSDREPVMVTRGWMDPQNRFADHVSVPIHQGWNYTFRWDMQAEDYVFDAGSRIGLVVVSTDMRYTLRPKPGTELSVTPGRSSVSLPVVGGASALRFAG</sequence>
<dbReference type="InterPro" id="IPR008252">
    <property type="entry name" value="Pept_S15_Xpro"/>
</dbReference>
<comment type="caution">
    <text evidence="12">The sequence shown here is derived from an EMBL/GenBank/DDBJ whole genome shotgun (WGS) entry which is preliminary data.</text>
</comment>
<dbReference type="Proteomes" id="UP001596337">
    <property type="component" value="Unassembled WGS sequence"/>
</dbReference>
<feature type="region of interest" description="Disordered" evidence="9">
    <location>
        <begin position="24"/>
        <end position="55"/>
    </location>
</feature>
<keyword evidence="7" id="KW-0720">Serine protease</keyword>
<dbReference type="EC" id="3.4.14.11" evidence="3"/>
<evidence type="ECO:0000256" key="4">
    <source>
        <dbReference type="ARBA" id="ARBA00022438"/>
    </source>
</evidence>
<feature type="domain" description="Xaa-Pro dipeptidyl-peptidase C-terminal" evidence="11">
    <location>
        <begin position="397"/>
        <end position="622"/>
    </location>
</feature>
<dbReference type="NCBIfam" id="TIGR00976">
    <property type="entry name" value="CocE_NonD"/>
    <property type="match status" value="1"/>
</dbReference>
<gene>
    <name evidence="12" type="ORF">ACFQGD_14030</name>
</gene>
<keyword evidence="10" id="KW-0732">Signal</keyword>
<dbReference type="EMBL" id="JBHSXX010000001">
    <property type="protein sequence ID" value="MFC6868259.1"/>
    <property type="molecule type" value="Genomic_DNA"/>
</dbReference>
<dbReference type="Pfam" id="PF08530">
    <property type="entry name" value="PepX_C"/>
    <property type="match status" value="1"/>
</dbReference>
<keyword evidence="13" id="KW-1185">Reference proteome</keyword>
<evidence type="ECO:0000256" key="6">
    <source>
        <dbReference type="ARBA" id="ARBA00022801"/>
    </source>
</evidence>
<dbReference type="RefSeq" id="WP_345398186.1">
    <property type="nucleotide sequence ID" value="NZ_BAABLA010000028.1"/>
</dbReference>
<evidence type="ECO:0000256" key="7">
    <source>
        <dbReference type="ARBA" id="ARBA00022825"/>
    </source>
</evidence>
<evidence type="ECO:0000256" key="3">
    <source>
        <dbReference type="ARBA" id="ARBA00012463"/>
    </source>
</evidence>
<evidence type="ECO:0000256" key="10">
    <source>
        <dbReference type="SAM" id="SignalP"/>
    </source>
</evidence>
<reference evidence="13" key="1">
    <citation type="journal article" date="2019" name="Int. J. Syst. Evol. Microbiol.">
        <title>The Global Catalogue of Microorganisms (GCM) 10K type strain sequencing project: providing services to taxonomists for standard genome sequencing and annotation.</title>
        <authorList>
            <consortium name="The Broad Institute Genomics Platform"/>
            <consortium name="The Broad Institute Genome Sequencing Center for Infectious Disease"/>
            <person name="Wu L."/>
            <person name="Ma J."/>
        </authorList>
    </citation>
    <scope>NUCLEOTIDE SEQUENCE [LARGE SCALE GENOMIC DNA]</scope>
    <source>
        <strain evidence="13">KCTC 32255</strain>
    </source>
</reference>
<dbReference type="NCBIfam" id="NF003780">
    <property type="entry name" value="PRK05371.1-1"/>
    <property type="match status" value="1"/>
</dbReference>
<protein>
    <recommendedName>
        <fullName evidence="3">Xaa-Pro dipeptidyl-peptidase</fullName>
        <ecNumber evidence="3">3.4.14.11</ecNumber>
    </recommendedName>
    <alternativeName>
        <fullName evidence="8">X-prolyl-dipeptidyl aminopeptidase</fullName>
    </alternativeName>
</protein>
<evidence type="ECO:0000313" key="12">
    <source>
        <dbReference type="EMBL" id="MFC6868259.1"/>
    </source>
</evidence>
<evidence type="ECO:0000256" key="8">
    <source>
        <dbReference type="ARBA" id="ARBA00030045"/>
    </source>
</evidence>
<feature type="region of interest" description="Disordered" evidence="9">
    <location>
        <begin position="470"/>
        <end position="489"/>
    </location>
</feature>
<accession>A0ABW2C2F5</accession>
<feature type="signal peptide" evidence="10">
    <location>
        <begin position="1"/>
        <end position="24"/>
    </location>
</feature>
<dbReference type="SUPFAM" id="SSF53474">
    <property type="entry name" value="alpha/beta-Hydrolases"/>
    <property type="match status" value="1"/>
</dbReference>
<evidence type="ECO:0000256" key="9">
    <source>
        <dbReference type="SAM" id="MobiDB-lite"/>
    </source>
</evidence>
<organism evidence="12 13">
    <name type="scientific">Haloechinothrix salitolerans</name>
    <dbReference type="NCBI Taxonomy" id="926830"/>
    <lineage>
        <taxon>Bacteria</taxon>
        <taxon>Bacillati</taxon>
        <taxon>Actinomycetota</taxon>
        <taxon>Actinomycetes</taxon>
        <taxon>Pseudonocardiales</taxon>
        <taxon>Pseudonocardiaceae</taxon>
        <taxon>Haloechinothrix</taxon>
    </lineage>
</organism>
<dbReference type="SMART" id="SM00939">
    <property type="entry name" value="PepX_C"/>
    <property type="match status" value="1"/>
</dbReference>
<keyword evidence="5" id="KW-0645">Protease</keyword>
<feature type="chain" id="PRO_5047186510" description="Xaa-Pro dipeptidyl-peptidase" evidence="10">
    <location>
        <begin position="25"/>
        <end position="634"/>
    </location>
</feature>
<evidence type="ECO:0000256" key="5">
    <source>
        <dbReference type="ARBA" id="ARBA00022670"/>
    </source>
</evidence>
<dbReference type="PROSITE" id="PS51318">
    <property type="entry name" value="TAT"/>
    <property type="match status" value="1"/>
</dbReference>
<evidence type="ECO:0000259" key="11">
    <source>
        <dbReference type="SMART" id="SM00939"/>
    </source>
</evidence>
<dbReference type="InterPro" id="IPR029058">
    <property type="entry name" value="AB_hydrolase_fold"/>
</dbReference>
<dbReference type="Pfam" id="PF02129">
    <property type="entry name" value="Peptidase_S15"/>
    <property type="match status" value="1"/>
</dbReference>
<evidence type="ECO:0000256" key="1">
    <source>
        <dbReference type="ARBA" id="ARBA00000123"/>
    </source>
</evidence>
<dbReference type="InterPro" id="IPR000383">
    <property type="entry name" value="Xaa-Pro-like_dom"/>
</dbReference>